<protein>
    <recommendedName>
        <fullName evidence="4">Prolamin-like domain-containing protein</fullName>
    </recommendedName>
</protein>
<feature type="signal peptide" evidence="1">
    <location>
        <begin position="1"/>
        <end position="23"/>
    </location>
</feature>
<sequence>MDMVMMMFSLVLILALISRPSEAAAPLHNYCLTRWIDAVPGCYARLRFYVGTKDIRWLNASCCKAVHATLPGFCTLKIKPGVIVQMTVLRWACKDVPSAPGPYV</sequence>
<feature type="chain" id="PRO_5004352744" description="Prolamin-like domain-containing protein" evidence="1">
    <location>
        <begin position="24"/>
        <end position="104"/>
    </location>
</feature>
<keyword evidence="1" id="KW-0732">Signal</keyword>
<dbReference type="AlphaFoldDB" id="R0I6E6"/>
<evidence type="ECO:0008006" key="4">
    <source>
        <dbReference type="Google" id="ProtNLM"/>
    </source>
</evidence>
<keyword evidence="3" id="KW-1185">Reference proteome</keyword>
<proteinExistence type="predicted"/>
<dbReference type="Proteomes" id="UP000029121">
    <property type="component" value="Unassembled WGS sequence"/>
</dbReference>
<name>R0I6E6_9BRAS</name>
<evidence type="ECO:0000313" key="2">
    <source>
        <dbReference type="EMBL" id="EOA31983.1"/>
    </source>
</evidence>
<accession>R0I6E6</accession>
<gene>
    <name evidence="2" type="ORF">CARUB_v10015244mg</name>
</gene>
<dbReference type="EMBL" id="KB870807">
    <property type="protein sequence ID" value="EOA31983.1"/>
    <property type="molecule type" value="Genomic_DNA"/>
</dbReference>
<reference evidence="3" key="1">
    <citation type="journal article" date="2013" name="Nat. Genet.">
        <title>The Capsella rubella genome and the genomic consequences of rapid mating system evolution.</title>
        <authorList>
            <person name="Slotte T."/>
            <person name="Hazzouri K.M."/>
            <person name="Agren J.A."/>
            <person name="Koenig D."/>
            <person name="Maumus F."/>
            <person name="Guo Y.L."/>
            <person name="Steige K."/>
            <person name="Platts A.E."/>
            <person name="Escobar J.S."/>
            <person name="Newman L.K."/>
            <person name="Wang W."/>
            <person name="Mandakova T."/>
            <person name="Vello E."/>
            <person name="Smith L.M."/>
            <person name="Henz S.R."/>
            <person name="Steffen J."/>
            <person name="Takuno S."/>
            <person name="Brandvain Y."/>
            <person name="Coop G."/>
            <person name="Andolfatto P."/>
            <person name="Hu T.T."/>
            <person name="Blanchette M."/>
            <person name="Clark R.M."/>
            <person name="Quesneville H."/>
            <person name="Nordborg M."/>
            <person name="Gaut B.S."/>
            <person name="Lysak M.A."/>
            <person name="Jenkins J."/>
            <person name="Grimwood J."/>
            <person name="Chapman J."/>
            <person name="Prochnik S."/>
            <person name="Shu S."/>
            <person name="Rokhsar D."/>
            <person name="Schmutz J."/>
            <person name="Weigel D."/>
            <person name="Wright S.I."/>
        </authorList>
    </citation>
    <scope>NUCLEOTIDE SEQUENCE [LARGE SCALE GENOMIC DNA]</scope>
    <source>
        <strain evidence="3">cv. Monte Gargano</strain>
    </source>
</reference>
<evidence type="ECO:0000313" key="3">
    <source>
        <dbReference type="Proteomes" id="UP000029121"/>
    </source>
</evidence>
<organism evidence="2 3">
    <name type="scientific">Capsella rubella</name>
    <dbReference type="NCBI Taxonomy" id="81985"/>
    <lineage>
        <taxon>Eukaryota</taxon>
        <taxon>Viridiplantae</taxon>
        <taxon>Streptophyta</taxon>
        <taxon>Embryophyta</taxon>
        <taxon>Tracheophyta</taxon>
        <taxon>Spermatophyta</taxon>
        <taxon>Magnoliopsida</taxon>
        <taxon>eudicotyledons</taxon>
        <taxon>Gunneridae</taxon>
        <taxon>Pentapetalae</taxon>
        <taxon>rosids</taxon>
        <taxon>malvids</taxon>
        <taxon>Brassicales</taxon>
        <taxon>Brassicaceae</taxon>
        <taxon>Camelineae</taxon>
        <taxon>Capsella</taxon>
    </lineage>
</organism>
<evidence type="ECO:0000256" key="1">
    <source>
        <dbReference type="SAM" id="SignalP"/>
    </source>
</evidence>